<accession>A0A2W7IFU6</accession>
<organism evidence="2 3">
    <name type="scientific">Humitalea rosea</name>
    <dbReference type="NCBI Taxonomy" id="990373"/>
    <lineage>
        <taxon>Bacteria</taxon>
        <taxon>Pseudomonadati</taxon>
        <taxon>Pseudomonadota</taxon>
        <taxon>Alphaproteobacteria</taxon>
        <taxon>Acetobacterales</taxon>
        <taxon>Roseomonadaceae</taxon>
        <taxon>Humitalea</taxon>
    </lineage>
</organism>
<dbReference type="RefSeq" id="WP_111398102.1">
    <property type="nucleotide sequence ID" value="NZ_QKYU01000010.1"/>
</dbReference>
<evidence type="ECO:0008006" key="4">
    <source>
        <dbReference type="Google" id="ProtNLM"/>
    </source>
</evidence>
<comment type="caution">
    <text evidence="2">The sequence shown here is derived from an EMBL/GenBank/DDBJ whole genome shotgun (WGS) entry which is preliminary data.</text>
</comment>
<evidence type="ECO:0000313" key="3">
    <source>
        <dbReference type="Proteomes" id="UP000249688"/>
    </source>
</evidence>
<proteinExistence type="predicted"/>
<evidence type="ECO:0000313" key="2">
    <source>
        <dbReference type="EMBL" id="PZW45826.1"/>
    </source>
</evidence>
<dbReference type="OrthoDB" id="9875259at2"/>
<dbReference type="Proteomes" id="UP000249688">
    <property type="component" value="Unassembled WGS sequence"/>
</dbReference>
<keyword evidence="3" id="KW-1185">Reference proteome</keyword>
<dbReference type="EMBL" id="QKYU01000010">
    <property type="protein sequence ID" value="PZW45826.1"/>
    <property type="molecule type" value="Genomic_DNA"/>
</dbReference>
<keyword evidence="1" id="KW-0732">Signal</keyword>
<dbReference type="AlphaFoldDB" id="A0A2W7IFU6"/>
<reference evidence="2 3" key="1">
    <citation type="submission" date="2018-06" db="EMBL/GenBank/DDBJ databases">
        <title>Genomic Encyclopedia of Archaeal and Bacterial Type Strains, Phase II (KMG-II): from individual species to whole genera.</title>
        <authorList>
            <person name="Goeker M."/>
        </authorList>
    </citation>
    <scope>NUCLEOTIDE SEQUENCE [LARGE SCALE GENOMIC DNA]</scope>
    <source>
        <strain evidence="2 3">DSM 24525</strain>
    </source>
</reference>
<feature type="chain" id="PRO_5015986373" description="Cellulose binding domain-containing protein" evidence="1">
    <location>
        <begin position="29"/>
        <end position="134"/>
    </location>
</feature>
<sequence length="134" mass="13839">MIPLPRLSAIVAALGVAAPLLLAAPAEAQSNACRGRGFIDSVYQTGLGGTNFEYFVIIRNQTSAPMSWQLNFGGFPGNVTLFSPQLAGSALGPNASETIRFGRGTNGNINQGTVGRVYDTAGTGSATVAMTNCR</sequence>
<feature type="signal peptide" evidence="1">
    <location>
        <begin position="1"/>
        <end position="28"/>
    </location>
</feature>
<name>A0A2W7IFU6_9PROT</name>
<protein>
    <recommendedName>
        <fullName evidence="4">Cellulose binding domain-containing protein</fullName>
    </recommendedName>
</protein>
<gene>
    <name evidence="2" type="ORF">C8P66_11024</name>
</gene>
<evidence type="ECO:0000256" key="1">
    <source>
        <dbReference type="SAM" id="SignalP"/>
    </source>
</evidence>